<feature type="transmembrane region" description="Helical" evidence="2">
    <location>
        <begin position="282"/>
        <end position="306"/>
    </location>
</feature>
<feature type="region of interest" description="Disordered" evidence="1">
    <location>
        <begin position="1"/>
        <end position="21"/>
    </location>
</feature>
<keyword evidence="2" id="KW-0812">Transmembrane</keyword>
<dbReference type="Proteomes" id="UP000515163">
    <property type="component" value="Unplaced"/>
</dbReference>
<evidence type="ECO:0000256" key="2">
    <source>
        <dbReference type="SAM" id="Phobius"/>
    </source>
</evidence>
<accession>A0A6P8I794</accession>
<evidence type="ECO:0000313" key="3">
    <source>
        <dbReference type="Proteomes" id="UP000515163"/>
    </source>
</evidence>
<reference evidence="4" key="1">
    <citation type="submission" date="2025-08" db="UniProtKB">
        <authorList>
            <consortium name="RefSeq"/>
        </authorList>
    </citation>
    <scope>IDENTIFICATION</scope>
    <source>
        <tissue evidence="4">Tentacle</tissue>
    </source>
</reference>
<dbReference type="RefSeq" id="XP_031560922.1">
    <property type="nucleotide sequence ID" value="XM_031705062.1"/>
</dbReference>
<feature type="transmembrane region" description="Helical" evidence="2">
    <location>
        <begin position="258"/>
        <end position="276"/>
    </location>
</feature>
<sequence length="400" mass="45029">MSFEKKSTFSSPLKHSTRKGGAVEQWETELLKAFHGQIERKLVVEDQAFTNLDPRNMTSELKSTQKMILRTAQQASKDESIILTRFDPNFMSPREIRCRSPGCKQTKKRQPSLTEPSKEDLYLCPRHRKLLEDYVTKICAEKGIDVGTKYLAGDFEGYISMIGMLESAYFLFVKRPRGTENILKGKPEILKEIFINLRNFLMITNALLNPGWENLFTVLPRVMEIFRDILKILSTDGENIVQRLTELVGLLRSVMQDILFTFGIVYSWVYLTVINANPGAKIGAGIGGFIGMAGLFVASPPVALLAMAGGSIFGGLTGSGIYNLQEQRRQEQEAEESHRRYQEFVIMQRNQENQNEVQAGNNPQVMAEPDGGDVLFHITGSERGDSCLIILLAARLYFGI</sequence>
<proteinExistence type="predicted"/>
<protein>
    <submittedName>
        <fullName evidence="4">Uncharacterized protein LOC116296941</fullName>
    </submittedName>
</protein>
<dbReference type="KEGG" id="aten:116296941"/>
<dbReference type="InParanoid" id="A0A6P8I794"/>
<evidence type="ECO:0000256" key="1">
    <source>
        <dbReference type="SAM" id="MobiDB-lite"/>
    </source>
</evidence>
<dbReference type="GeneID" id="116296941"/>
<keyword evidence="2" id="KW-1133">Transmembrane helix</keyword>
<dbReference type="OrthoDB" id="5990085at2759"/>
<keyword evidence="3" id="KW-1185">Reference proteome</keyword>
<name>A0A6P8I794_ACTTE</name>
<dbReference type="AlphaFoldDB" id="A0A6P8I794"/>
<organism evidence="3 4">
    <name type="scientific">Actinia tenebrosa</name>
    <name type="common">Australian red waratah sea anemone</name>
    <dbReference type="NCBI Taxonomy" id="6105"/>
    <lineage>
        <taxon>Eukaryota</taxon>
        <taxon>Metazoa</taxon>
        <taxon>Cnidaria</taxon>
        <taxon>Anthozoa</taxon>
        <taxon>Hexacorallia</taxon>
        <taxon>Actiniaria</taxon>
        <taxon>Actiniidae</taxon>
        <taxon>Actinia</taxon>
    </lineage>
</organism>
<gene>
    <name evidence="4" type="primary">LOC116296941</name>
</gene>
<evidence type="ECO:0000313" key="4">
    <source>
        <dbReference type="RefSeq" id="XP_031560922.1"/>
    </source>
</evidence>
<keyword evidence="2" id="KW-0472">Membrane</keyword>